<dbReference type="RefSeq" id="WP_184954083.1">
    <property type="nucleotide sequence ID" value="NZ_BOMC01000067.1"/>
</dbReference>
<dbReference type="InterPro" id="IPR024983">
    <property type="entry name" value="CHAT_dom"/>
</dbReference>
<evidence type="ECO:0000313" key="3">
    <source>
        <dbReference type="Proteomes" id="UP000542742"/>
    </source>
</evidence>
<reference evidence="2 3" key="1">
    <citation type="submission" date="2020-08" db="EMBL/GenBank/DDBJ databases">
        <title>Sequencing the genomes of 1000 actinobacteria strains.</title>
        <authorList>
            <person name="Klenk H.-P."/>
        </authorList>
    </citation>
    <scope>NUCLEOTIDE SEQUENCE [LARGE SCALE GENOMIC DNA]</scope>
    <source>
        <strain evidence="2 3">DSM 45518</strain>
    </source>
</reference>
<proteinExistence type="predicted"/>
<gene>
    <name evidence="2" type="ORF">BKA14_005921</name>
</gene>
<dbReference type="EMBL" id="JACHMF010000001">
    <property type="protein sequence ID" value="MBB4695773.1"/>
    <property type="molecule type" value="Genomic_DNA"/>
</dbReference>
<evidence type="ECO:0000259" key="1">
    <source>
        <dbReference type="Pfam" id="PF12770"/>
    </source>
</evidence>
<dbReference type="Pfam" id="PF12770">
    <property type="entry name" value="CHAT"/>
    <property type="match status" value="1"/>
</dbReference>
<keyword evidence="3" id="KW-1185">Reference proteome</keyword>
<sequence>MIEVSVTGDVVAERRSLLSIRFANTGTGPCTDMVFKVGLPPGIVLLDGKERVVLSTLPAGRDHVHEITVQARTAGPFDLVGVNFSYRDENDEPVRVTGLRVGLSVRAAPAAVITRQPSGRLGVVCETPRLGLGTWDRLSILVSNGAGIALEDVTMAVTGPFAEPVQRSRIPALGADAKARFTFHVNPGEAGRHVPIKVRTTYAYRDGSGRPATRTQEDVLTVTVQPTPAIAEGQTILYLAANPRDLPPLRSDDEMRRVKERLQLARHRDRYRIEPALAVRFDDISQALVDHEPAVVHFSGHGDRDGNLHIEDNNGRSTEVTPEGLAALFSLHSKTLRCVILNACYSERLARNLVPHVGHVVGMRSRILDTAAVEFSVGFYLSLFAGSPVPDAFARGCAHLLSRPDLAGQHNTPTLYPPGP</sequence>
<organism evidence="2 3">
    <name type="scientific">Paractinoplanes abujensis</name>
    <dbReference type="NCBI Taxonomy" id="882441"/>
    <lineage>
        <taxon>Bacteria</taxon>
        <taxon>Bacillati</taxon>
        <taxon>Actinomycetota</taxon>
        <taxon>Actinomycetes</taxon>
        <taxon>Micromonosporales</taxon>
        <taxon>Micromonosporaceae</taxon>
        <taxon>Paractinoplanes</taxon>
    </lineage>
</organism>
<protein>
    <submittedName>
        <fullName evidence="2">Uncharacterized protein (DUF58 family)</fullName>
    </submittedName>
</protein>
<name>A0A7W7CW71_9ACTN</name>
<dbReference type="AlphaFoldDB" id="A0A7W7CW71"/>
<evidence type="ECO:0000313" key="2">
    <source>
        <dbReference type="EMBL" id="MBB4695773.1"/>
    </source>
</evidence>
<dbReference type="Proteomes" id="UP000542742">
    <property type="component" value="Unassembled WGS sequence"/>
</dbReference>
<feature type="domain" description="CHAT" evidence="1">
    <location>
        <begin position="251"/>
        <end position="395"/>
    </location>
</feature>
<comment type="caution">
    <text evidence="2">The sequence shown here is derived from an EMBL/GenBank/DDBJ whole genome shotgun (WGS) entry which is preliminary data.</text>
</comment>
<accession>A0A7W7CW71</accession>